<dbReference type="Gene3D" id="1.10.10.1410">
    <property type="match status" value="1"/>
</dbReference>
<dbReference type="Proteomes" id="UP000007148">
    <property type="component" value="Unassembled WGS sequence"/>
</dbReference>
<evidence type="ECO:0000256" key="2">
    <source>
        <dbReference type="ARBA" id="ARBA00022980"/>
    </source>
</evidence>
<evidence type="ECO:0000256" key="4">
    <source>
        <dbReference type="SAM" id="MobiDB-lite"/>
    </source>
</evidence>
<proteinExistence type="inferred from homology"/>
<comment type="caution">
    <text evidence="5">The sequence shown here is derived from an EMBL/GenBank/DDBJ whole genome shotgun (WGS) entry which is preliminary data.</text>
</comment>
<reference evidence="5 6" key="1">
    <citation type="journal article" date="2011" name="PLoS Pathog.">
        <title>Endophytic Life Strategies Decoded by Genome and Transcriptome Analyses of the Mutualistic Root Symbiont Piriformospora indica.</title>
        <authorList>
            <person name="Zuccaro A."/>
            <person name="Lahrmann U."/>
            <person name="Guldener U."/>
            <person name="Langen G."/>
            <person name="Pfiffi S."/>
            <person name="Biedenkopf D."/>
            <person name="Wong P."/>
            <person name="Samans B."/>
            <person name="Grimm C."/>
            <person name="Basiewicz M."/>
            <person name="Murat C."/>
            <person name="Martin F."/>
            <person name="Kogel K.H."/>
        </authorList>
    </citation>
    <scope>NUCLEOTIDE SEQUENCE [LARGE SCALE GENOMIC DNA]</scope>
    <source>
        <strain evidence="5 6">DSM 11827</strain>
    </source>
</reference>
<keyword evidence="3" id="KW-0687">Ribonucleoprotein</keyword>
<keyword evidence="6" id="KW-1185">Reference proteome</keyword>
<dbReference type="FunFam" id="1.10.10.1410:FF:000001">
    <property type="entry name" value="60S acidic ribosomal protein P1"/>
    <property type="match status" value="1"/>
</dbReference>
<organism evidence="5 6">
    <name type="scientific">Serendipita indica (strain DSM 11827)</name>
    <name type="common">Root endophyte fungus</name>
    <name type="synonym">Piriformospora indica</name>
    <dbReference type="NCBI Taxonomy" id="1109443"/>
    <lineage>
        <taxon>Eukaryota</taxon>
        <taxon>Fungi</taxon>
        <taxon>Dikarya</taxon>
        <taxon>Basidiomycota</taxon>
        <taxon>Agaricomycotina</taxon>
        <taxon>Agaricomycetes</taxon>
        <taxon>Sebacinales</taxon>
        <taxon>Serendipitaceae</taxon>
        <taxon>Serendipita</taxon>
    </lineage>
</organism>
<dbReference type="PANTHER" id="PTHR45696:SF10">
    <property type="entry name" value="LARGE RIBOSOMAL SUBUNIT PROTEIN P1"/>
    <property type="match status" value="1"/>
</dbReference>
<feature type="compositionally biased region" description="Gly residues" evidence="4">
    <location>
        <begin position="66"/>
        <end position="85"/>
    </location>
</feature>
<dbReference type="EMBL" id="CAFZ01000009">
    <property type="protein sequence ID" value="CCA67081.1"/>
    <property type="molecule type" value="Genomic_DNA"/>
</dbReference>
<keyword evidence="2 5" id="KW-0689">Ribosomal protein</keyword>
<feature type="compositionally biased region" description="Basic and acidic residues" evidence="4">
    <location>
        <begin position="89"/>
        <end position="100"/>
    </location>
</feature>
<dbReference type="Pfam" id="PF00428">
    <property type="entry name" value="Ribosomal_60s"/>
    <property type="match status" value="1"/>
</dbReference>
<dbReference type="GO" id="GO:0022625">
    <property type="term" value="C:cytosolic large ribosomal subunit"/>
    <property type="evidence" value="ECO:0007669"/>
    <property type="project" value="TreeGrafter"/>
</dbReference>
<evidence type="ECO:0000256" key="1">
    <source>
        <dbReference type="ARBA" id="ARBA00005436"/>
    </source>
</evidence>
<protein>
    <submittedName>
        <fullName evidence="5">Probable RPP1A-60S large subunit acidic ribosomal protein a1</fullName>
    </submittedName>
</protein>
<name>G4T708_SERID</name>
<evidence type="ECO:0000313" key="6">
    <source>
        <dbReference type="Proteomes" id="UP000007148"/>
    </source>
</evidence>
<dbReference type="InterPro" id="IPR027534">
    <property type="entry name" value="Ribosomal_P1/P2"/>
</dbReference>
<dbReference type="CDD" id="cd05831">
    <property type="entry name" value="Ribosomal_P1"/>
    <property type="match status" value="1"/>
</dbReference>
<comment type="similarity">
    <text evidence="1">Belongs to the eukaryotic ribosomal protein P1/P2 family.</text>
</comment>
<accession>G4T708</accession>
<evidence type="ECO:0000313" key="5">
    <source>
        <dbReference type="EMBL" id="CCA67081.1"/>
    </source>
</evidence>
<dbReference type="GO" id="GO:0003735">
    <property type="term" value="F:structural constituent of ribosome"/>
    <property type="evidence" value="ECO:0007669"/>
    <property type="project" value="InterPro"/>
</dbReference>
<dbReference type="HOGENOM" id="CLU_114656_1_0_1"/>
<dbReference type="GO" id="GO:0006414">
    <property type="term" value="P:translational elongation"/>
    <property type="evidence" value="ECO:0007669"/>
    <property type="project" value="InterPro"/>
</dbReference>
<dbReference type="eggNOG" id="KOG1762">
    <property type="taxonomic scope" value="Eukaryota"/>
</dbReference>
<dbReference type="HAMAP" id="MF_01478">
    <property type="entry name" value="Ribosomal_L12_arch"/>
    <property type="match status" value="1"/>
</dbReference>
<dbReference type="GO" id="GO:0043021">
    <property type="term" value="F:ribonucleoprotein complex binding"/>
    <property type="evidence" value="ECO:0007669"/>
    <property type="project" value="TreeGrafter"/>
</dbReference>
<dbReference type="InterPro" id="IPR038716">
    <property type="entry name" value="P1/P2_N_sf"/>
</dbReference>
<dbReference type="PANTHER" id="PTHR45696">
    <property type="entry name" value="60S ACIDIC RIBOSOMAL PROTEIN P1"/>
    <property type="match status" value="1"/>
</dbReference>
<evidence type="ECO:0000256" key="3">
    <source>
        <dbReference type="ARBA" id="ARBA00023274"/>
    </source>
</evidence>
<dbReference type="STRING" id="1109443.G4T708"/>
<sequence length="113" mass="11287">MANAELAATYAALILADDNVEITSEKILALTNAADVELEPIWATLLAKALEGKDVKELLSNVGSGGGGPAVGGGAAPAAAAGGGAAAAPEEKAEEKKEEKEESDDDMGFGLFD</sequence>
<dbReference type="OMA" id="REELMCV"/>
<gene>
    <name evidence="5" type="ORF">PIIN_00916</name>
</gene>
<dbReference type="GO" id="GO:0030295">
    <property type="term" value="F:protein kinase activator activity"/>
    <property type="evidence" value="ECO:0007669"/>
    <property type="project" value="TreeGrafter"/>
</dbReference>
<dbReference type="OrthoDB" id="2194681at2759"/>
<dbReference type="AlphaFoldDB" id="G4T708"/>
<dbReference type="GO" id="GO:0002181">
    <property type="term" value="P:cytoplasmic translation"/>
    <property type="evidence" value="ECO:0007669"/>
    <property type="project" value="TreeGrafter"/>
</dbReference>
<dbReference type="InParanoid" id="G4T708"/>
<feature type="region of interest" description="Disordered" evidence="4">
    <location>
        <begin position="66"/>
        <end position="113"/>
    </location>
</feature>
<dbReference type="FunCoup" id="G4T708">
    <property type="interactions" value="229"/>
</dbReference>